<feature type="domain" description="UspA" evidence="2">
    <location>
        <begin position="2"/>
        <end position="127"/>
    </location>
</feature>
<dbReference type="RefSeq" id="WP_256029784.1">
    <property type="nucleotide sequence ID" value="NZ_JAHLKM010000012.1"/>
</dbReference>
<dbReference type="EMBL" id="JAHLKM010000012">
    <property type="protein sequence ID" value="MCQ4333758.1"/>
    <property type="molecule type" value="Genomic_DNA"/>
</dbReference>
<evidence type="ECO:0000313" key="3">
    <source>
        <dbReference type="EMBL" id="MCQ4333758.1"/>
    </source>
</evidence>
<dbReference type="PANTHER" id="PTHR46268:SF6">
    <property type="entry name" value="UNIVERSAL STRESS PROTEIN UP12"/>
    <property type="match status" value="1"/>
</dbReference>
<dbReference type="InterPro" id="IPR014729">
    <property type="entry name" value="Rossmann-like_a/b/a_fold"/>
</dbReference>
<comment type="caution">
    <text evidence="3">The sequence shown here is derived from an EMBL/GenBank/DDBJ whole genome shotgun (WGS) entry which is preliminary data.</text>
</comment>
<dbReference type="InterPro" id="IPR006016">
    <property type="entry name" value="UspA"/>
</dbReference>
<dbReference type="CDD" id="cd00293">
    <property type="entry name" value="USP-like"/>
    <property type="match status" value="1"/>
</dbReference>
<reference evidence="3" key="1">
    <citation type="journal article" date="2023" name="Front. Microbiol.">
        <title>Genomic-based phylogenetic and metabolic analyses of the genus Natronomonas, and description of Natronomonas aquatica sp. nov.</title>
        <authorList>
            <person name="Garcia-Roldan A."/>
            <person name="Duran-Viseras A."/>
            <person name="de la Haba R.R."/>
            <person name="Corral P."/>
            <person name="Sanchez-Porro C."/>
            <person name="Ventosa A."/>
        </authorList>
    </citation>
    <scope>NUCLEOTIDE SEQUENCE</scope>
    <source>
        <strain evidence="3">F2-12</strain>
    </source>
</reference>
<organism evidence="3 4">
    <name type="scientific">Natronomonas aquatica</name>
    <dbReference type="NCBI Taxonomy" id="2841590"/>
    <lineage>
        <taxon>Archaea</taxon>
        <taxon>Methanobacteriati</taxon>
        <taxon>Methanobacteriota</taxon>
        <taxon>Stenosarchaea group</taxon>
        <taxon>Halobacteria</taxon>
        <taxon>Halobacteriales</taxon>
        <taxon>Natronomonadaceae</taxon>
        <taxon>Natronomonas</taxon>
    </lineage>
</organism>
<dbReference type="Gene3D" id="3.40.50.620">
    <property type="entry name" value="HUPs"/>
    <property type="match status" value="1"/>
</dbReference>
<dbReference type="InterPro" id="IPR006015">
    <property type="entry name" value="Universal_stress_UspA"/>
</dbReference>
<dbReference type="AlphaFoldDB" id="A0A9R1CRC3"/>
<evidence type="ECO:0000259" key="2">
    <source>
        <dbReference type="Pfam" id="PF00582"/>
    </source>
</evidence>
<name>A0A9R1CRC3_9EURY</name>
<dbReference type="Proteomes" id="UP001139494">
    <property type="component" value="Unassembled WGS sequence"/>
</dbReference>
<evidence type="ECO:0000256" key="1">
    <source>
        <dbReference type="ARBA" id="ARBA00008791"/>
    </source>
</evidence>
<dbReference type="PANTHER" id="PTHR46268">
    <property type="entry name" value="STRESS RESPONSE PROTEIN NHAX"/>
    <property type="match status" value="1"/>
</dbReference>
<evidence type="ECO:0000313" key="4">
    <source>
        <dbReference type="Proteomes" id="UP001139494"/>
    </source>
</evidence>
<protein>
    <submittedName>
        <fullName evidence="3">Universal stress protein</fullName>
    </submittedName>
</protein>
<sequence length="132" mass="14042">MTHIVLAVDTDEERARLSAEGVADLDWDTDTVTVSVLHVFVDNPEGASVNQIRAARRAKEALEDAGIETRLAERSGDPAAEVIDFVEDEGADAIALAGRNRTPAGKAMFGSVSQSVMLDSDVPVVFCPTTDD</sequence>
<keyword evidence="4" id="KW-1185">Reference proteome</keyword>
<proteinExistence type="inferred from homology"/>
<dbReference type="PRINTS" id="PR01438">
    <property type="entry name" value="UNVRSLSTRESS"/>
</dbReference>
<dbReference type="SUPFAM" id="SSF52402">
    <property type="entry name" value="Adenine nucleotide alpha hydrolases-like"/>
    <property type="match status" value="1"/>
</dbReference>
<accession>A0A9R1CRC3</accession>
<comment type="similarity">
    <text evidence="1">Belongs to the universal stress protein A family.</text>
</comment>
<gene>
    <name evidence="3" type="ORF">KM295_09755</name>
</gene>
<dbReference type="Pfam" id="PF00582">
    <property type="entry name" value="Usp"/>
    <property type="match status" value="1"/>
</dbReference>